<dbReference type="EMBL" id="KV407455">
    <property type="protein sequence ID" value="KZF25423.1"/>
    <property type="molecule type" value="Genomic_DNA"/>
</dbReference>
<dbReference type="InParanoid" id="A0A165IUW1"/>
<organism evidence="3 4">
    <name type="scientific">Xylona heveae (strain CBS 132557 / TC161)</name>
    <dbReference type="NCBI Taxonomy" id="1328760"/>
    <lineage>
        <taxon>Eukaryota</taxon>
        <taxon>Fungi</taxon>
        <taxon>Dikarya</taxon>
        <taxon>Ascomycota</taxon>
        <taxon>Pezizomycotina</taxon>
        <taxon>Xylonomycetes</taxon>
        <taxon>Xylonales</taxon>
        <taxon>Xylonaceae</taxon>
        <taxon>Xylona</taxon>
    </lineage>
</organism>
<sequence length="261" mass="29161">MKTAGKVFDPQEQARRFSKMAWIQHYVNKNIRPCQDLKAGWRGAEILPDCHPTKTTKKSATSAREEARAFQPPLEASGQPRTRRSDDTLTVWAPSPDSNKRSPPHHLGGQRGATTTTRTDQAVVPARKPLPLPSTAQETIHPVLPIPPPGFQFPRRPIFPPPPAAWTTQLASGTPRTALGMSPHPHRPYQHQQPSAVSSLFPHHRLPQFLEGNSSTDLADWMSRTLVPNKNRVVFILGLLVCWDHSWYGLAVLFAFLLIHC</sequence>
<dbReference type="Proteomes" id="UP000076632">
    <property type="component" value="Unassembled WGS sequence"/>
</dbReference>
<evidence type="ECO:0000256" key="2">
    <source>
        <dbReference type="SAM" id="Phobius"/>
    </source>
</evidence>
<reference evidence="3 4" key="1">
    <citation type="journal article" date="2016" name="Fungal Biol.">
        <title>The genome of Xylona heveae provides a window into fungal endophytism.</title>
        <authorList>
            <person name="Gazis R."/>
            <person name="Kuo A."/>
            <person name="Riley R."/>
            <person name="LaButti K."/>
            <person name="Lipzen A."/>
            <person name="Lin J."/>
            <person name="Amirebrahimi M."/>
            <person name="Hesse C.N."/>
            <person name="Spatafora J.W."/>
            <person name="Henrissat B."/>
            <person name="Hainaut M."/>
            <person name="Grigoriev I.V."/>
            <person name="Hibbett D.S."/>
        </authorList>
    </citation>
    <scope>NUCLEOTIDE SEQUENCE [LARGE SCALE GENOMIC DNA]</scope>
    <source>
        <strain evidence="3 4">TC161</strain>
    </source>
</reference>
<keyword evidence="2" id="KW-0812">Transmembrane</keyword>
<dbReference type="AlphaFoldDB" id="A0A165IUW1"/>
<evidence type="ECO:0000313" key="3">
    <source>
        <dbReference type="EMBL" id="KZF25423.1"/>
    </source>
</evidence>
<keyword evidence="2" id="KW-0472">Membrane</keyword>
<accession>A0A165IUW1</accession>
<evidence type="ECO:0000313" key="4">
    <source>
        <dbReference type="Proteomes" id="UP000076632"/>
    </source>
</evidence>
<name>A0A165IUW1_XYLHT</name>
<gene>
    <name evidence="3" type="ORF">L228DRAFT_76286</name>
</gene>
<keyword evidence="2" id="KW-1133">Transmembrane helix</keyword>
<dbReference type="GeneID" id="28901974"/>
<dbReference type="RefSeq" id="XP_018190978.1">
    <property type="nucleotide sequence ID" value="XM_018336837.1"/>
</dbReference>
<feature type="region of interest" description="Disordered" evidence="1">
    <location>
        <begin position="47"/>
        <end position="123"/>
    </location>
</feature>
<feature type="compositionally biased region" description="Low complexity" evidence="1">
    <location>
        <begin position="112"/>
        <end position="123"/>
    </location>
</feature>
<keyword evidence="4" id="KW-1185">Reference proteome</keyword>
<feature type="transmembrane region" description="Helical" evidence="2">
    <location>
        <begin position="233"/>
        <end position="259"/>
    </location>
</feature>
<protein>
    <submittedName>
        <fullName evidence="3">Uncharacterized protein</fullName>
    </submittedName>
</protein>
<proteinExistence type="predicted"/>
<evidence type="ECO:0000256" key="1">
    <source>
        <dbReference type="SAM" id="MobiDB-lite"/>
    </source>
</evidence>